<sequence>MAKSKKTVYKDILDKNGDLSDQKNYFINRVGEFGTIAKLSRYGIDAFLTHGNKKSYDIVATANKKSVKIQVKATKEDSVPTRFFQTYFDVSIPSPEFWVLVHSYAIKDEIYQDKYYVLRHSQLMEYHVIQLARPELGINNADDLRAREQFLRKNKMKSGVDKVFFKDISEYEDKFKEIFDFLHSEII</sequence>
<reference evidence="1 2" key="1">
    <citation type="submission" date="2019-12" db="EMBL/GenBank/DDBJ databases">
        <authorList>
            <person name="Huq M.A."/>
        </authorList>
    </citation>
    <scope>NUCLEOTIDE SEQUENCE [LARGE SCALE GENOMIC DNA]</scope>
    <source>
        <strain evidence="1 2">MAH-34</strain>
    </source>
</reference>
<accession>A0ABW9UEY7</accession>
<evidence type="ECO:0008006" key="3">
    <source>
        <dbReference type="Google" id="ProtNLM"/>
    </source>
</evidence>
<dbReference type="Gene3D" id="3.40.1350.10">
    <property type="match status" value="1"/>
</dbReference>
<evidence type="ECO:0000313" key="2">
    <source>
        <dbReference type="Proteomes" id="UP000467637"/>
    </source>
</evidence>
<dbReference type="EMBL" id="WSEM01000016">
    <property type="protein sequence ID" value="MVQ37273.1"/>
    <property type="molecule type" value="Genomic_DNA"/>
</dbReference>
<dbReference type="InterPro" id="IPR011856">
    <property type="entry name" value="tRNA_endonuc-like_dom_sf"/>
</dbReference>
<organism evidence="1 2">
    <name type="scientific">Paenibacillus anseongense</name>
    <dbReference type="NCBI Taxonomy" id="2682845"/>
    <lineage>
        <taxon>Bacteria</taxon>
        <taxon>Bacillati</taxon>
        <taxon>Bacillota</taxon>
        <taxon>Bacilli</taxon>
        <taxon>Bacillales</taxon>
        <taxon>Paenibacillaceae</taxon>
        <taxon>Paenibacillus</taxon>
    </lineage>
</organism>
<name>A0ABW9UEY7_9BACL</name>
<gene>
    <name evidence="1" type="ORF">GON05_21885</name>
</gene>
<dbReference type="RefSeq" id="WP_157321777.1">
    <property type="nucleotide sequence ID" value="NZ_WSEM01000016.1"/>
</dbReference>
<proteinExistence type="predicted"/>
<comment type="caution">
    <text evidence="1">The sequence shown here is derived from an EMBL/GenBank/DDBJ whole genome shotgun (WGS) entry which is preliminary data.</text>
</comment>
<protein>
    <recommendedName>
        <fullName evidence="3">DUF4365 domain-containing protein</fullName>
    </recommendedName>
</protein>
<keyword evidence="2" id="KW-1185">Reference proteome</keyword>
<evidence type="ECO:0000313" key="1">
    <source>
        <dbReference type="EMBL" id="MVQ37273.1"/>
    </source>
</evidence>
<dbReference type="Proteomes" id="UP000467637">
    <property type="component" value="Unassembled WGS sequence"/>
</dbReference>